<protein>
    <submittedName>
        <fullName evidence="1">Uncharacterized protein</fullName>
    </submittedName>
</protein>
<keyword evidence="2" id="KW-1185">Reference proteome</keyword>
<comment type="caution">
    <text evidence="1">The sequence shown here is derived from an EMBL/GenBank/DDBJ whole genome shotgun (WGS) entry which is preliminary data.</text>
</comment>
<dbReference type="Proteomes" id="UP000798662">
    <property type="component" value="Chromosome 1"/>
</dbReference>
<evidence type="ECO:0000313" key="2">
    <source>
        <dbReference type="Proteomes" id="UP000798662"/>
    </source>
</evidence>
<name>A0ACC3BNQ9_PYRYE</name>
<accession>A0ACC3BNQ9</accession>
<evidence type="ECO:0000313" key="1">
    <source>
        <dbReference type="EMBL" id="KAK1859559.1"/>
    </source>
</evidence>
<proteinExistence type="predicted"/>
<sequence length="384" mass="41777">MLRAACAAIVQRGFDVFLDFLHPLPSKPDFHDLFTSFQRRAEQYLRGELWPLRHAFGLLARFANGVNEPGRKMRTPDLAATWLSDCAMCMHDSTSTETISWLCQRLEVSVGTFCRTVPAIYTEDAGAKVGAPVSGLSVGEEDWESEGSIEIFRTGQSAVAVVMTGVDVHKVLAPVRVPLVASVGLPVDVRLVTSVGLLVQTRFLALMGIPVEVRPVALVGLPVEVHLVALVGLPVQVRSLALMGLPVQMPLLALMKITVKVRLAALVRLPVEMRLVASVGLPVQKWLLALVGLPVEVRLVALVGLPVEVRLVEEAVLVVVLLEPRGRALGGHASRHAPLTSVILIVLRVNLVTRDACCGTSRPLVLLFTRTSHLSDSLWQQNQW</sequence>
<organism evidence="1 2">
    <name type="scientific">Pyropia yezoensis</name>
    <name type="common">Susabi-nori</name>
    <name type="synonym">Porphyra yezoensis</name>
    <dbReference type="NCBI Taxonomy" id="2788"/>
    <lineage>
        <taxon>Eukaryota</taxon>
        <taxon>Rhodophyta</taxon>
        <taxon>Bangiophyceae</taxon>
        <taxon>Bangiales</taxon>
        <taxon>Bangiaceae</taxon>
        <taxon>Pyropia</taxon>
    </lineage>
</organism>
<dbReference type="EMBL" id="CM020618">
    <property type="protein sequence ID" value="KAK1859559.1"/>
    <property type="molecule type" value="Genomic_DNA"/>
</dbReference>
<gene>
    <name evidence="1" type="ORF">I4F81_002154</name>
</gene>
<reference evidence="1" key="1">
    <citation type="submission" date="2019-11" db="EMBL/GenBank/DDBJ databases">
        <title>Nori genome reveals adaptations in red seaweeds to the harsh intertidal environment.</title>
        <authorList>
            <person name="Wang D."/>
            <person name="Mao Y."/>
        </authorList>
    </citation>
    <scope>NUCLEOTIDE SEQUENCE</scope>
    <source>
        <tissue evidence="1">Gametophyte</tissue>
    </source>
</reference>